<keyword evidence="3" id="KW-0378">Hydrolase</keyword>
<accession>A0A6I2U1E1</accession>
<dbReference type="Pfam" id="PF00877">
    <property type="entry name" value="NLPC_P60"/>
    <property type="match status" value="1"/>
</dbReference>
<comment type="similarity">
    <text evidence="1">Belongs to the peptidase C40 family.</text>
</comment>
<protein>
    <submittedName>
        <fullName evidence="7">Peptidase M23</fullName>
    </submittedName>
</protein>
<evidence type="ECO:0000256" key="1">
    <source>
        <dbReference type="ARBA" id="ARBA00007074"/>
    </source>
</evidence>
<evidence type="ECO:0000256" key="2">
    <source>
        <dbReference type="ARBA" id="ARBA00022670"/>
    </source>
</evidence>
<dbReference type="PANTHER" id="PTHR47053">
    <property type="entry name" value="MUREIN DD-ENDOPEPTIDASE MEPH-RELATED"/>
    <property type="match status" value="1"/>
</dbReference>
<evidence type="ECO:0000256" key="4">
    <source>
        <dbReference type="ARBA" id="ARBA00022807"/>
    </source>
</evidence>
<dbReference type="AlphaFoldDB" id="A0A6I2U1E1"/>
<dbReference type="GO" id="GO:0006508">
    <property type="term" value="P:proteolysis"/>
    <property type="evidence" value="ECO:0007669"/>
    <property type="project" value="UniProtKB-KW"/>
</dbReference>
<proteinExistence type="inferred from homology"/>
<feature type="domain" description="NlpC/P60" evidence="6">
    <location>
        <begin position="454"/>
        <end position="579"/>
    </location>
</feature>
<dbReference type="PROSITE" id="PS51935">
    <property type="entry name" value="NLPC_P60"/>
    <property type="match status" value="1"/>
</dbReference>
<keyword evidence="2" id="KW-0645">Protease</keyword>
<dbReference type="InterPro" id="IPR038765">
    <property type="entry name" value="Papain-like_cys_pep_sf"/>
</dbReference>
<dbReference type="NCBIfam" id="NF045974">
    <property type="entry name" value="conju_CD1108"/>
    <property type="match status" value="1"/>
</dbReference>
<dbReference type="PANTHER" id="PTHR47053:SF5">
    <property type="entry name" value="BIFUNCTIONAL MURAMIDASE_DL-ENDOPEPTIDASE CWLT"/>
    <property type="match status" value="1"/>
</dbReference>
<dbReference type="InterPro" id="IPR051202">
    <property type="entry name" value="Peptidase_C40"/>
</dbReference>
<dbReference type="Proteomes" id="UP000431913">
    <property type="component" value="Unassembled WGS sequence"/>
</dbReference>
<organism evidence="7 8">
    <name type="scientific">Ruthenibacterium lactatiformans</name>
    <dbReference type="NCBI Taxonomy" id="1550024"/>
    <lineage>
        <taxon>Bacteria</taxon>
        <taxon>Bacillati</taxon>
        <taxon>Bacillota</taxon>
        <taxon>Clostridia</taxon>
        <taxon>Eubacteriales</taxon>
        <taxon>Oscillospiraceae</taxon>
        <taxon>Ruthenibacterium</taxon>
    </lineage>
</organism>
<sequence length="581" mass="64742">MPKRSPRLQFTPEEAAAPELEKAVSKAGKAADRLEKAEGKIPQKKIKRRAVDPDTGKVTARLSFEEKKPPSKLSHVVKDASLDALLISSHRKVRENADGNVGVESADSVAESAEMSARAARGLYREHQQRPFRTARKAEARADKANIKALMQESDMQNPGLSSNPYSRWQQKRAIKKEYAAAKAAGGTAGNTMKASEVTAKAAKKSVEKTKKTTEFFRKHKKGLAIAGILVLMVAFLSNALSSCSVFVQGGISSIAISTYPSADSDMLAAEAQYLAMEQELQSELDNYETTHDYDEYHYELDEIEHDPYVLISALTALKGGAWTIDEVQDSLQMLFEKQYILTETVTTETRYREETRTGTSIVTDPETGESYEEEYEYTVQVPYTYYICNVKLENFNLSHVPVYVMSSSQLSMYATYMGTLGNRPDLFAGSAYVNKYYRDDYEKYEIPPEALEDEQFAAMIAEAEKYLGYPYVWGGSSPSTSFDCSGFVSWVINHCGVGWNVGRLGAEGLRGICTRVSPSEAKPGDLIFFERTYNTSGASHVGIYVGNNMMLHCGDPIHYTSINTRYWQDHFLAFGRLPHP</sequence>
<dbReference type="SUPFAM" id="SSF54001">
    <property type="entry name" value="Cysteine proteinases"/>
    <property type="match status" value="1"/>
</dbReference>
<dbReference type="InterPro" id="IPR000064">
    <property type="entry name" value="NLP_P60_dom"/>
</dbReference>
<comment type="caution">
    <text evidence="7">The sequence shown here is derived from an EMBL/GenBank/DDBJ whole genome shotgun (WGS) entry which is preliminary data.</text>
</comment>
<dbReference type="EMBL" id="VUNJ01000004">
    <property type="protein sequence ID" value="MST91352.1"/>
    <property type="molecule type" value="Genomic_DNA"/>
</dbReference>
<evidence type="ECO:0000313" key="8">
    <source>
        <dbReference type="Proteomes" id="UP000431913"/>
    </source>
</evidence>
<dbReference type="GO" id="GO:0008234">
    <property type="term" value="F:cysteine-type peptidase activity"/>
    <property type="evidence" value="ECO:0007669"/>
    <property type="project" value="UniProtKB-KW"/>
</dbReference>
<evidence type="ECO:0000259" key="6">
    <source>
        <dbReference type="PROSITE" id="PS51935"/>
    </source>
</evidence>
<dbReference type="Gene3D" id="3.90.1720.10">
    <property type="entry name" value="endopeptidase domain like (from Nostoc punctiforme)"/>
    <property type="match status" value="1"/>
</dbReference>
<reference evidence="7 8" key="1">
    <citation type="submission" date="2019-08" db="EMBL/GenBank/DDBJ databases">
        <title>In-depth cultivation of the pig gut microbiome towards novel bacterial diversity and tailored functional studies.</title>
        <authorList>
            <person name="Wylensek D."/>
            <person name="Hitch T.C.A."/>
            <person name="Clavel T."/>
        </authorList>
    </citation>
    <scope>NUCLEOTIDE SEQUENCE [LARGE SCALE GENOMIC DNA]</scope>
    <source>
        <strain evidence="7 8">WCA3-601-WT-6J</strain>
    </source>
</reference>
<gene>
    <name evidence="7" type="ORF">FYJ76_05275</name>
</gene>
<feature type="region of interest" description="Disordered" evidence="5">
    <location>
        <begin position="1"/>
        <end position="55"/>
    </location>
</feature>
<feature type="compositionally biased region" description="Basic and acidic residues" evidence="5">
    <location>
        <begin position="19"/>
        <end position="41"/>
    </location>
</feature>
<keyword evidence="4" id="KW-0788">Thiol protease</keyword>
<name>A0A6I2U1E1_9FIRM</name>
<evidence type="ECO:0000256" key="3">
    <source>
        <dbReference type="ARBA" id="ARBA00022801"/>
    </source>
</evidence>
<evidence type="ECO:0000313" key="7">
    <source>
        <dbReference type="EMBL" id="MST91352.1"/>
    </source>
</evidence>
<evidence type="ECO:0000256" key="5">
    <source>
        <dbReference type="SAM" id="MobiDB-lite"/>
    </source>
</evidence>